<keyword evidence="1" id="KW-0472">Membrane</keyword>
<proteinExistence type="predicted"/>
<keyword evidence="1" id="KW-1133">Transmembrane helix</keyword>
<dbReference type="EMBL" id="GL379835">
    <property type="protein sequence ID" value="EGT51791.1"/>
    <property type="molecule type" value="Genomic_DNA"/>
</dbReference>
<feature type="transmembrane region" description="Helical" evidence="1">
    <location>
        <begin position="85"/>
        <end position="105"/>
    </location>
</feature>
<dbReference type="HOGENOM" id="CLU_1519176_0_0_1"/>
<reference evidence="3" key="1">
    <citation type="submission" date="2011-07" db="EMBL/GenBank/DDBJ databases">
        <authorList>
            <consortium name="Caenorhabditis brenneri Sequencing and Analysis Consortium"/>
            <person name="Wilson R.K."/>
        </authorList>
    </citation>
    <scope>NUCLEOTIDE SEQUENCE [LARGE SCALE GENOMIC DNA]</scope>
    <source>
        <strain evidence="3">PB2801</strain>
    </source>
</reference>
<dbReference type="InParanoid" id="G0N3N1"/>
<dbReference type="Proteomes" id="UP000008068">
    <property type="component" value="Unassembled WGS sequence"/>
</dbReference>
<dbReference type="AlphaFoldDB" id="G0N3N1"/>
<sequence length="181" mass="19769">MVEMDHSVLGLSAKTHALILAGLFGFFCVLMVGIETWQIPKGAENGYWDTFMNIRLFFLGFFSPITLFLSALGMLCLLKCNAKVIVILCVVWPLGVSITVASFVFQCFTGLYAGMEILEYTIIAGSFVLLIGSVHCIVLLLALAFCARSSGGADVDLYDLEKSDSQEESTSSSEQDKHCIQ</sequence>
<dbReference type="OMA" id="CYYLVEY"/>
<evidence type="ECO:0000256" key="1">
    <source>
        <dbReference type="SAM" id="Phobius"/>
    </source>
</evidence>
<gene>
    <name evidence="2" type="ORF">CAEBREN_16375</name>
</gene>
<dbReference type="eggNOG" id="ENOG502RAG2">
    <property type="taxonomic scope" value="Eukaryota"/>
</dbReference>
<evidence type="ECO:0000313" key="2">
    <source>
        <dbReference type="EMBL" id="EGT51791.1"/>
    </source>
</evidence>
<name>G0N3N1_CAEBE</name>
<feature type="transmembrane region" description="Helical" evidence="1">
    <location>
        <begin position="16"/>
        <end position="34"/>
    </location>
</feature>
<keyword evidence="3" id="KW-1185">Reference proteome</keyword>
<feature type="transmembrane region" description="Helical" evidence="1">
    <location>
        <begin position="54"/>
        <end position="78"/>
    </location>
</feature>
<dbReference type="OrthoDB" id="5901452at2759"/>
<organism evidence="3">
    <name type="scientific">Caenorhabditis brenneri</name>
    <name type="common">Nematode worm</name>
    <dbReference type="NCBI Taxonomy" id="135651"/>
    <lineage>
        <taxon>Eukaryota</taxon>
        <taxon>Metazoa</taxon>
        <taxon>Ecdysozoa</taxon>
        <taxon>Nematoda</taxon>
        <taxon>Chromadorea</taxon>
        <taxon>Rhabditida</taxon>
        <taxon>Rhabditina</taxon>
        <taxon>Rhabditomorpha</taxon>
        <taxon>Rhabditoidea</taxon>
        <taxon>Rhabditidae</taxon>
        <taxon>Peloderinae</taxon>
        <taxon>Caenorhabditis</taxon>
    </lineage>
</organism>
<evidence type="ECO:0000313" key="3">
    <source>
        <dbReference type="Proteomes" id="UP000008068"/>
    </source>
</evidence>
<feature type="transmembrane region" description="Helical" evidence="1">
    <location>
        <begin position="117"/>
        <end position="143"/>
    </location>
</feature>
<accession>G0N3N1</accession>
<protein>
    <submittedName>
        <fullName evidence="2">Uncharacterized protein</fullName>
    </submittedName>
</protein>
<keyword evidence="1" id="KW-0812">Transmembrane</keyword>